<accession>A0A815FME5</accession>
<dbReference type="EMBL" id="CAJNOQ010013756">
    <property type="protein sequence ID" value="CAF1328180.1"/>
    <property type="molecule type" value="Genomic_DNA"/>
</dbReference>
<keyword evidence="4" id="KW-1185">Reference proteome</keyword>
<name>A0A815FME5_9BILA</name>
<dbReference type="OrthoDB" id="9991655at2759"/>
<evidence type="ECO:0000313" key="2">
    <source>
        <dbReference type="EMBL" id="CAF1328180.1"/>
    </source>
</evidence>
<reference evidence="2" key="1">
    <citation type="submission" date="2021-02" db="EMBL/GenBank/DDBJ databases">
        <authorList>
            <person name="Nowell W R."/>
        </authorList>
    </citation>
    <scope>NUCLEOTIDE SEQUENCE</scope>
</reference>
<gene>
    <name evidence="2" type="ORF">GPM918_LOCUS29811</name>
    <name evidence="3" type="ORF">SRO942_LOCUS30406</name>
</gene>
<evidence type="ECO:0000313" key="3">
    <source>
        <dbReference type="EMBL" id="CAF4179571.1"/>
    </source>
</evidence>
<dbReference type="EMBL" id="CAJOBC010051558">
    <property type="protein sequence ID" value="CAF4179571.1"/>
    <property type="molecule type" value="Genomic_DNA"/>
</dbReference>
<dbReference type="InterPro" id="IPR021225">
    <property type="entry name" value="Tlde1_dom"/>
</dbReference>
<dbReference type="Proteomes" id="UP000663829">
    <property type="component" value="Unassembled WGS sequence"/>
</dbReference>
<dbReference type="AlphaFoldDB" id="A0A815FME5"/>
<organism evidence="2 4">
    <name type="scientific">Didymodactylos carnosus</name>
    <dbReference type="NCBI Taxonomy" id="1234261"/>
    <lineage>
        <taxon>Eukaryota</taxon>
        <taxon>Metazoa</taxon>
        <taxon>Spiralia</taxon>
        <taxon>Gnathifera</taxon>
        <taxon>Rotifera</taxon>
        <taxon>Eurotatoria</taxon>
        <taxon>Bdelloidea</taxon>
        <taxon>Philodinida</taxon>
        <taxon>Philodinidae</taxon>
        <taxon>Didymodactylos</taxon>
    </lineage>
</organism>
<proteinExistence type="predicted"/>
<comment type="caution">
    <text evidence="2">The sequence shown here is derived from an EMBL/GenBank/DDBJ whole genome shotgun (WGS) entry which is preliminary data.</text>
</comment>
<dbReference type="Pfam" id="PF10908">
    <property type="entry name" value="Tlde1_dom"/>
    <property type="match status" value="1"/>
</dbReference>
<dbReference type="Proteomes" id="UP000681722">
    <property type="component" value="Unassembled WGS sequence"/>
</dbReference>
<protein>
    <recommendedName>
        <fullName evidence="1">Tlde1 domain-containing protein</fullName>
    </recommendedName>
</protein>
<evidence type="ECO:0000313" key="4">
    <source>
        <dbReference type="Proteomes" id="UP000663829"/>
    </source>
</evidence>
<sequence length="110" mass="11357">MGVSLPGVHVDVGLSCGITGYSGSKGEQDQTKKGFGPIPIGGYTVSNSCDKAGERCNLKPDTSNNMFGRSAFQIHGDNKKGDGSASHGCIILNAGDRSGLKKGDKIKVTK</sequence>
<feature type="domain" description="Tlde1" evidence="1">
    <location>
        <begin position="20"/>
        <end position="95"/>
    </location>
</feature>
<evidence type="ECO:0000259" key="1">
    <source>
        <dbReference type="Pfam" id="PF10908"/>
    </source>
</evidence>